<evidence type="ECO:0000313" key="3">
    <source>
        <dbReference type="EMBL" id="SFG49529.1"/>
    </source>
</evidence>
<dbReference type="Pfam" id="PF03576">
    <property type="entry name" value="Peptidase_S58"/>
    <property type="match status" value="1"/>
</dbReference>
<evidence type="ECO:0000256" key="2">
    <source>
        <dbReference type="SAM" id="Phobius"/>
    </source>
</evidence>
<keyword evidence="3" id="KW-0378">Hydrolase</keyword>
<keyword evidence="2" id="KW-0812">Transmembrane</keyword>
<accession>A0A1I2SCU4</accession>
<dbReference type="PANTHER" id="PTHR36512:SF3">
    <property type="entry name" value="BLR5678 PROTEIN"/>
    <property type="match status" value="1"/>
</dbReference>
<reference evidence="4" key="1">
    <citation type="submission" date="2016-10" db="EMBL/GenBank/DDBJ databases">
        <authorList>
            <person name="Varghese N."/>
            <person name="Submissions S."/>
        </authorList>
    </citation>
    <scope>NUCLEOTIDE SEQUENCE [LARGE SCALE GENOMIC DNA]</scope>
    <source>
        <strain evidence="4">DSM 19315</strain>
    </source>
</reference>
<gene>
    <name evidence="3" type="ORF">SAMN04487988_104186</name>
</gene>
<keyword evidence="4" id="KW-1185">Reference proteome</keyword>
<evidence type="ECO:0000313" key="4">
    <source>
        <dbReference type="Proteomes" id="UP000199642"/>
    </source>
</evidence>
<dbReference type="InterPro" id="IPR016117">
    <property type="entry name" value="ArgJ-like_dom_sf"/>
</dbReference>
<name>A0A1I2SCU4_9BACT</name>
<keyword evidence="2" id="KW-1133">Transmembrane helix</keyword>
<dbReference type="GO" id="GO:0004177">
    <property type="term" value="F:aminopeptidase activity"/>
    <property type="evidence" value="ECO:0007669"/>
    <property type="project" value="UniProtKB-KW"/>
</dbReference>
<sequence length="405" mass="42619">MDEVLKLGIITGLNKLKIEKIIATQQIQTMKLNPFPLIIFILLGVSQLVFAQKRPRELGIPFGILPAGPLNAITDVAGIKIGQLTKVEGAHIRTGVTAILPHGGNLFQEKVPAAIFVGNGFGKLAGVTQVQELGTIESPIVLTNTLSVAAGIEGAVRYSLNQPGNESVQSVNAIVGETNDGYLNDIRGMHVSSQDVIQAIQSAEEGPVEEGNVGAGTGTVCFGWKGGIGTASRKLPESLGGYTVGVLVQTNFGGNLQIAGVPVGEKLGKYPFKDALEKSDGSCMIVVATDAPVLDRNLERIAKRAMMGLAKTGGIASNGSGDYVIAFSTAEGLRIAYRSESGTLENTASLRNDDITGLFMATIEATEEAIINSLFAAETMVGRDGHQVEALPKEQVLEWIKQANN</sequence>
<dbReference type="InterPro" id="IPR005321">
    <property type="entry name" value="Peptidase_S58_DmpA"/>
</dbReference>
<organism evidence="3 4">
    <name type="scientific">Algoriphagus hitonicola</name>
    <dbReference type="NCBI Taxonomy" id="435880"/>
    <lineage>
        <taxon>Bacteria</taxon>
        <taxon>Pseudomonadati</taxon>
        <taxon>Bacteroidota</taxon>
        <taxon>Cytophagia</taxon>
        <taxon>Cytophagales</taxon>
        <taxon>Cyclobacteriaceae</taxon>
        <taxon>Algoriphagus</taxon>
    </lineage>
</organism>
<dbReference type="CDD" id="cd02253">
    <property type="entry name" value="DmpA"/>
    <property type="match status" value="1"/>
</dbReference>
<keyword evidence="3" id="KW-0031">Aminopeptidase</keyword>
<protein>
    <submittedName>
        <fullName evidence="3">L-aminopeptidase DmpA. Serine peptidase. MEROPS family S58</fullName>
    </submittedName>
</protein>
<dbReference type="AlphaFoldDB" id="A0A1I2SCU4"/>
<dbReference type="PANTHER" id="PTHR36512">
    <property type="entry name" value="D-AMINOPEPTIDASE"/>
    <property type="match status" value="1"/>
</dbReference>
<dbReference type="EMBL" id="FOPC01000004">
    <property type="protein sequence ID" value="SFG49529.1"/>
    <property type="molecule type" value="Genomic_DNA"/>
</dbReference>
<dbReference type="Proteomes" id="UP000199642">
    <property type="component" value="Unassembled WGS sequence"/>
</dbReference>
<evidence type="ECO:0000256" key="1">
    <source>
        <dbReference type="ARBA" id="ARBA00007068"/>
    </source>
</evidence>
<dbReference type="STRING" id="435880.SAMN04487988_104186"/>
<keyword evidence="3" id="KW-0645">Protease</keyword>
<feature type="transmembrane region" description="Helical" evidence="2">
    <location>
        <begin position="34"/>
        <end position="51"/>
    </location>
</feature>
<keyword evidence="2" id="KW-0472">Membrane</keyword>
<dbReference type="SUPFAM" id="SSF56266">
    <property type="entry name" value="DmpA/ArgJ-like"/>
    <property type="match status" value="1"/>
</dbReference>
<dbReference type="Gene3D" id="3.60.70.12">
    <property type="entry name" value="L-amino peptidase D-ALA esterase/amidase"/>
    <property type="match status" value="1"/>
</dbReference>
<proteinExistence type="inferred from homology"/>
<comment type="similarity">
    <text evidence="1">Belongs to the peptidase S58 family.</text>
</comment>